<comment type="caution">
    <text evidence="1">The sequence shown here is derived from an EMBL/GenBank/DDBJ whole genome shotgun (WGS) entry which is preliminary data.</text>
</comment>
<dbReference type="EMBL" id="BGPR01001312">
    <property type="protein sequence ID" value="GBM50823.1"/>
    <property type="molecule type" value="Genomic_DNA"/>
</dbReference>
<sequence length="156" mass="18205">MIVAVDLDMYVIALFAFRQLNAMELEELWLKFRTGKNNRFIAIHRLAVSLSREKSDALPFIHLYTWCDTASAFSVIGKLTAWKTWIIYDEVTPVFIRLSKSLCDMSDKEYNILQRFTIHMCNKTSTVEDINEFRKTRHNSLIENVPTTSVASRQHI</sequence>
<reference evidence="1 2" key="1">
    <citation type="journal article" date="2019" name="Sci. Rep.">
        <title>Orb-weaving spider Araneus ventricosus genome elucidates the spidroin gene catalogue.</title>
        <authorList>
            <person name="Kono N."/>
            <person name="Nakamura H."/>
            <person name="Ohtoshi R."/>
            <person name="Moran D.A.P."/>
            <person name="Shinohara A."/>
            <person name="Yoshida Y."/>
            <person name="Fujiwara M."/>
            <person name="Mori M."/>
            <person name="Tomita M."/>
            <person name="Arakawa K."/>
        </authorList>
    </citation>
    <scope>NUCLEOTIDE SEQUENCE [LARGE SCALE GENOMIC DNA]</scope>
</reference>
<accession>A0A4Y2GB27</accession>
<name>A0A4Y2GB27_ARAVE</name>
<protein>
    <submittedName>
        <fullName evidence="1">Uncharacterized protein</fullName>
    </submittedName>
</protein>
<gene>
    <name evidence="1" type="ORF">AVEN_140935_1</name>
</gene>
<organism evidence="1 2">
    <name type="scientific">Araneus ventricosus</name>
    <name type="common">Orbweaver spider</name>
    <name type="synonym">Epeira ventricosa</name>
    <dbReference type="NCBI Taxonomy" id="182803"/>
    <lineage>
        <taxon>Eukaryota</taxon>
        <taxon>Metazoa</taxon>
        <taxon>Ecdysozoa</taxon>
        <taxon>Arthropoda</taxon>
        <taxon>Chelicerata</taxon>
        <taxon>Arachnida</taxon>
        <taxon>Araneae</taxon>
        <taxon>Araneomorphae</taxon>
        <taxon>Entelegynae</taxon>
        <taxon>Araneoidea</taxon>
        <taxon>Araneidae</taxon>
        <taxon>Araneus</taxon>
    </lineage>
</organism>
<dbReference type="OrthoDB" id="6782145at2759"/>
<evidence type="ECO:0000313" key="2">
    <source>
        <dbReference type="Proteomes" id="UP000499080"/>
    </source>
</evidence>
<dbReference type="Proteomes" id="UP000499080">
    <property type="component" value="Unassembled WGS sequence"/>
</dbReference>
<keyword evidence="2" id="KW-1185">Reference proteome</keyword>
<proteinExistence type="predicted"/>
<evidence type="ECO:0000313" key="1">
    <source>
        <dbReference type="EMBL" id="GBM50823.1"/>
    </source>
</evidence>
<dbReference type="AlphaFoldDB" id="A0A4Y2GB27"/>